<dbReference type="EMBL" id="MH450129">
    <property type="protein sequence ID" value="AXH44946.1"/>
    <property type="molecule type" value="Genomic_DNA"/>
</dbReference>
<sequence length="91" mass="10341">MTATKHSHRSYLVVDPVQDYEQSDEVLGVYGSHEAAMRALPRLRRIRNAGPVPKANAAHSKGYLEVQHWHGDVHLTTTRVRNDGHMSYEVH</sequence>
<dbReference type="GeneID" id="63026764"/>
<gene>
    <name evidence="1" type="primary">83</name>
    <name evidence="1" type="ORF">SEA_RIBEYE_83</name>
</gene>
<keyword evidence="2" id="KW-1185">Reference proteome</keyword>
<name>A0A345KPJ4_9CAUD</name>
<dbReference type="Proteomes" id="UP000257630">
    <property type="component" value="Segment"/>
</dbReference>
<reference evidence="1 2" key="1">
    <citation type="submission" date="2018-06" db="EMBL/GenBank/DDBJ databases">
        <authorList>
            <person name="Plymale R.C."/>
            <person name="Vermillion C.D."/>
            <person name="Bowman H."/>
            <person name="Gills J.R."/>
            <person name="Wooten L.C."/>
            <person name="Askins J.L."/>
            <person name="Brownlee C.M."/>
            <person name="Davis H.K."/>
            <person name="Edmondson E.M."/>
            <person name="Edwards S.L."/>
            <person name="Haberman K.L."/>
            <person name="Jacobs K.R."/>
            <person name="Jones G.C."/>
            <person name="Livingston L.W."/>
            <person name="Masengale M.E."/>
            <person name="Morrison C.M."/>
            <person name="Mullins A.M."/>
            <person name="Pate M.D."/>
            <person name="Pennington B.T."/>
            <person name="Pickard K.N."/>
            <person name="Rainwater D.R."/>
            <person name="Studdard A.C."/>
            <person name="Walker A.L."/>
            <person name="Reyna N.S."/>
            <person name="Garlena R.A."/>
            <person name="Russell D.A."/>
            <person name="Pope W.H."/>
            <person name="Jacobs-Sera D."/>
            <person name="Hendrix R.W."/>
            <person name="Hatfull G.F."/>
        </authorList>
    </citation>
    <scope>NUCLEOTIDE SEQUENCE [LARGE SCALE GENOMIC DNA]</scope>
</reference>
<evidence type="ECO:0000313" key="2">
    <source>
        <dbReference type="Proteomes" id="UP000257630"/>
    </source>
</evidence>
<organism evidence="1 2">
    <name type="scientific">Gordonia phage Ribeye</name>
    <dbReference type="NCBI Taxonomy" id="2250417"/>
    <lineage>
        <taxon>Viruses</taxon>
        <taxon>Duplodnaviria</taxon>
        <taxon>Heunggongvirae</taxon>
        <taxon>Uroviricota</taxon>
        <taxon>Caudoviricetes</taxon>
        <taxon>Stackebrandtviridae</taxon>
        <taxon>Schenleyvirinae</taxon>
        <taxon>Kroosvirus</taxon>
        <taxon>Kroosvirus ribeye</taxon>
    </lineage>
</organism>
<proteinExistence type="predicted"/>
<dbReference type="RefSeq" id="YP_010002217.1">
    <property type="nucleotide sequence ID" value="NC_053241.1"/>
</dbReference>
<accession>A0A345KPJ4</accession>
<protein>
    <submittedName>
        <fullName evidence="1">Uncharacterized protein</fullName>
    </submittedName>
</protein>
<dbReference type="KEGG" id="vg:63026764"/>
<evidence type="ECO:0000313" key="1">
    <source>
        <dbReference type="EMBL" id="AXH44946.1"/>
    </source>
</evidence>